<evidence type="ECO:0000313" key="3">
    <source>
        <dbReference type="EMBL" id="GGD25905.1"/>
    </source>
</evidence>
<organism evidence="3 4">
    <name type="scientific">Aureimonas glaciei</name>
    <dbReference type="NCBI Taxonomy" id="1776957"/>
    <lineage>
        <taxon>Bacteria</taxon>
        <taxon>Pseudomonadati</taxon>
        <taxon>Pseudomonadota</taxon>
        <taxon>Alphaproteobacteria</taxon>
        <taxon>Hyphomicrobiales</taxon>
        <taxon>Aurantimonadaceae</taxon>
        <taxon>Aureimonas</taxon>
    </lineage>
</organism>
<evidence type="ECO:0000259" key="2">
    <source>
        <dbReference type="Pfam" id="PF22725"/>
    </source>
</evidence>
<feature type="domain" description="GFO/IDH/MocA-like oxidoreductase" evidence="2">
    <location>
        <begin position="136"/>
        <end position="257"/>
    </location>
</feature>
<protein>
    <submittedName>
        <fullName evidence="3">Oxidoreductase</fullName>
    </submittedName>
</protein>
<reference evidence="3" key="1">
    <citation type="journal article" date="2014" name="Int. J. Syst. Evol. Microbiol.">
        <title>Complete genome sequence of Corynebacterium casei LMG S-19264T (=DSM 44701T), isolated from a smear-ripened cheese.</title>
        <authorList>
            <consortium name="US DOE Joint Genome Institute (JGI-PGF)"/>
            <person name="Walter F."/>
            <person name="Albersmeier A."/>
            <person name="Kalinowski J."/>
            <person name="Ruckert C."/>
        </authorList>
    </citation>
    <scope>NUCLEOTIDE SEQUENCE</scope>
    <source>
        <strain evidence="3">CGMCC 1.15493</strain>
    </source>
</reference>
<dbReference type="Pfam" id="PF01408">
    <property type="entry name" value="GFO_IDH_MocA"/>
    <property type="match status" value="1"/>
</dbReference>
<dbReference type="RefSeq" id="WP_188852305.1">
    <property type="nucleotide sequence ID" value="NZ_BMJJ01000007.1"/>
</dbReference>
<dbReference type="InterPro" id="IPR055170">
    <property type="entry name" value="GFO_IDH_MocA-like_dom"/>
</dbReference>
<gene>
    <name evidence="3" type="ORF">GCM10011335_31140</name>
</gene>
<keyword evidence="4" id="KW-1185">Reference proteome</keyword>
<dbReference type="GO" id="GO:0000166">
    <property type="term" value="F:nucleotide binding"/>
    <property type="evidence" value="ECO:0007669"/>
    <property type="project" value="InterPro"/>
</dbReference>
<dbReference type="InterPro" id="IPR036291">
    <property type="entry name" value="NAD(P)-bd_dom_sf"/>
</dbReference>
<dbReference type="Gene3D" id="3.30.360.10">
    <property type="entry name" value="Dihydrodipicolinate Reductase, domain 2"/>
    <property type="match status" value="1"/>
</dbReference>
<dbReference type="InterPro" id="IPR051317">
    <property type="entry name" value="Gfo/Idh/MocA_oxidoreduct"/>
</dbReference>
<dbReference type="Proteomes" id="UP000613160">
    <property type="component" value="Unassembled WGS sequence"/>
</dbReference>
<sequence length="347" mass="37143">MALLRGGLIGCGFFASNHLNAWRELARHPDGAEIVALCDRDPARLAAAAAEFGVARRYADAQAMLAAEKLDFVDIVTTAPAHRALVELAARHGVAVICQKPMAPDIADGRAMVEACERAGVAMMVHENFRWQAPLLAVRAVLDSGVIGRPFWGRVSFRSGYDVIAGQPYLAEGKRFIIEDLGVHVLDTARFLFGEVARLTASTTTVNPAIAGEDVATMLLVHRDGVTAVVDCSYSSRRARELFPEVLVDIEGSDGSLQLDAGYALTVRSPAGIEQRDVSPTLLPWAQVPWHGVQESVLNIQRHFIDCLRAGTAPATAGSDNLKTFALVEAAYGSAATGETVDPARFA</sequence>
<reference evidence="3" key="2">
    <citation type="submission" date="2020-09" db="EMBL/GenBank/DDBJ databases">
        <authorList>
            <person name="Sun Q."/>
            <person name="Zhou Y."/>
        </authorList>
    </citation>
    <scope>NUCLEOTIDE SEQUENCE</scope>
    <source>
        <strain evidence="3">CGMCC 1.15493</strain>
    </source>
</reference>
<evidence type="ECO:0000313" key="4">
    <source>
        <dbReference type="Proteomes" id="UP000613160"/>
    </source>
</evidence>
<dbReference type="PANTHER" id="PTHR43708:SF8">
    <property type="entry name" value="OXIDOREDUCTASE"/>
    <property type="match status" value="1"/>
</dbReference>
<dbReference type="InterPro" id="IPR000683">
    <property type="entry name" value="Gfo/Idh/MocA-like_OxRdtase_N"/>
</dbReference>
<dbReference type="SUPFAM" id="SSF51735">
    <property type="entry name" value="NAD(P)-binding Rossmann-fold domains"/>
    <property type="match status" value="1"/>
</dbReference>
<feature type="domain" description="Gfo/Idh/MocA-like oxidoreductase N-terminal" evidence="1">
    <location>
        <begin position="5"/>
        <end position="125"/>
    </location>
</feature>
<dbReference type="Gene3D" id="3.40.50.720">
    <property type="entry name" value="NAD(P)-binding Rossmann-like Domain"/>
    <property type="match status" value="1"/>
</dbReference>
<dbReference type="Pfam" id="PF22725">
    <property type="entry name" value="GFO_IDH_MocA_C3"/>
    <property type="match status" value="1"/>
</dbReference>
<dbReference type="PANTHER" id="PTHR43708">
    <property type="entry name" value="CONSERVED EXPRESSED OXIDOREDUCTASE (EUROFUNG)"/>
    <property type="match status" value="1"/>
</dbReference>
<dbReference type="SUPFAM" id="SSF55347">
    <property type="entry name" value="Glyceraldehyde-3-phosphate dehydrogenase-like, C-terminal domain"/>
    <property type="match status" value="1"/>
</dbReference>
<name>A0A917DC82_9HYPH</name>
<dbReference type="EMBL" id="BMJJ01000007">
    <property type="protein sequence ID" value="GGD25905.1"/>
    <property type="molecule type" value="Genomic_DNA"/>
</dbReference>
<proteinExistence type="predicted"/>
<evidence type="ECO:0000259" key="1">
    <source>
        <dbReference type="Pfam" id="PF01408"/>
    </source>
</evidence>
<comment type="caution">
    <text evidence="3">The sequence shown here is derived from an EMBL/GenBank/DDBJ whole genome shotgun (WGS) entry which is preliminary data.</text>
</comment>
<accession>A0A917DC82</accession>
<dbReference type="AlphaFoldDB" id="A0A917DC82"/>